<evidence type="ECO:0000313" key="8">
    <source>
        <dbReference type="EMBL" id="NRT91667.1"/>
    </source>
</evidence>
<evidence type="ECO:0000256" key="1">
    <source>
        <dbReference type="ARBA" id="ARBA00001165"/>
    </source>
</evidence>
<dbReference type="EC" id="5.3.1.12" evidence="4 7"/>
<evidence type="ECO:0000256" key="5">
    <source>
        <dbReference type="ARBA" id="ARBA00020555"/>
    </source>
</evidence>
<dbReference type="Gene3D" id="1.10.2020.10">
    <property type="entry name" value="uronate isomerase, domain 2, chain A"/>
    <property type="match status" value="1"/>
</dbReference>
<comment type="pathway">
    <text evidence="2 7">Carbohydrate metabolism; pentose and glucuronate interconversion.</text>
</comment>
<dbReference type="GO" id="GO:0008880">
    <property type="term" value="F:glucuronate isomerase activity"/>
    <property type="evidence" value="ECO:0007669"/>
    <property type="project" value="UniProtKB-UniRule"/>
</dbReference>
<comment type="catalytic activity">
    <reaction evidence="7">
        <text>aldehydo-D-galacturonate = keto-D-tagaturonate</text>
        <dbReference type="Rhea" id="RHEA:27702"/>
        <dbReference type="ChEBI" id="CHEBI:12952"/>
        <dbReference type="ChEBI" id="CHEBI:17886"/>
    </reaction>
</comment>
<evidence type="ECO:0000256" key="2">
    <source>
        <dbReference type="ARBA" id="ARBA00004892"/>
    </source>
</evidence>
<dbReference type="AlphaFoldDB" id="A0AAX0B8F9"/>
<dbReference type="Pfam" id="PF02614">
    <property type="entry name" value="UxaC"/>
    <property type="match status" value="1"/>
</dbReference>
<keyword evidence="6 7" id="KW-0413">Isomerase</keyword>
<dbReference type="HAMAP" id="MF_00675">
    <property type="entry name" value="UxaC"/>
    <property type="match status" value="1"/>
</dbReference>
<comment type="similarity">
    <text evidence="3 7">Belongs to the metallo-dependent hydrolases superfamily. Uronate isomerase family.</text>
</comment>
<evidence type="ECO:0000256" key="7">
    <source>
        <dbReference type="HAMAP-Rule" id="MF_00675"/>
    </source>
</evidence>
<comment type="caution">
    <text evidence="8">The sequence shown here is derived from an EMBL/GenBank/DDBJ whole genome shotgun (WGS) entry which is preliminary data.</text>
</comment>
<protein>
    <recommendedName>
        <fullName evidence="5 7">Uronate isomerase</fullName>
        <ecNumber evidence="4 7">5.3.1.12</ecNumber>
    </recommendedName>
    <alternativeName>
        <fullName evidence="7">Glucuronate isomerase</fullName>
    </alternativeName>
    <alternativeName>
        <fullName evidence="7">Uronic isomerase</fullName>
    </alternativeName>
</protein>
<sequence>MKNFMDENFLLSNQTAIDLYHNYAKNLPIIDYHCHIDPKEIYENKKFSNITEAWLYGDHYKWRAMRSNGMDEKCITGDGSDYDKFLAWSQTIPMAIGNPLYHWTHLELQRFFGIYEPLDEDTAPEIWKRTNELLNGEGFNVRDLIIKSNVETICTTDDPIDTLEYHIKIKEDTSFNVNVLPTLRPDKGIEINLDGFVSWVKALEKVSEISIDNYDEFLKALDSRIRFFHSVGCRIADHGIDGVVVYADASKEEAAAIFAKVLDGKTISADEEKKYKTYTLRHVFKLYHELGWTMQLHIAALRSNNTKMFKEIGPNTGFDSINDESIAYPLSRLLDSVDKENSLPKTILYTLNPKDNYVLGTMIGNFQGDGIPGKMQFGAAWWFNDNKDGMIEQMKALGNLGLLGRFVGMLTDSRSFLSYTRHEYFRRIACNLIGEWVENGEVPKNDKLLKRIVEGICYSNAKEYFGFDEK</sequence>
<dbReference type="InterPro" id="IPR032466">
    <property type="entry name" value="Metal_Hydrolase"/>
</dbReference>
<proteinExistence type="inferred from homology"/>
<dbReference type="InterPro" id="IPR003766">
    <property type="entry name" value="Uronate_isomerase"/>
</dbReference>
<reference evidence="8" key="1">
    <citation type="submission" date="2020-05" db="EMBL/GenBank/DDBJ databases">
        <authorList>
            <person name="Brown S."/>
            <person name="Huntemann M."/>
            <person name="Clum A."/>
            <person name="Spunde A."/>
            <person name="Palaniappan K."/>
            <person name="Ritter S."/>
            <person name="Mikhailova N."/>
            <person name="Chen I.-M."/>
            <person name="Stamatis D."/>
            <person name="Reddy T."/>
            <person name="O'Malley R."/>
            <person name="Daum C."/>
            <person name="Shapiro N."/>
            <person name="Ivanova N."/>
            <person name="Kyrpides N."/>
            <person name="Woyke T."/>
        </authorList>
    </citation>
    <scope>NUCLEOTIDE SEQUENCE</scope>
    <source>
        <strain evidence="8">DJ080</strain>
    </source>
</reference>
<dbReference type="PANTHER" id="PTHR30068">
    <property type="entry name" value="URONATE ISOMERASE"/>
    <property type="match status" value="1"/>
</dbReference>
<dbReference type="PANTHER" id="PTHR30068:SF4">
    <property type="entry name" value="URONATE ISOMERASE"/>
    <property type="match status" value="1"/>
</dbReference>
<name>A0AAX0B8F9_CLOBE</name>
<dbReference type="GO" id="GO:0042840">
    <property type="term" value="P:D-glucuronate catabolic process"/>
    <property type="evidence" value="ECO:0007669"/>
    <property type="project" value="TreeGrafter"/>
</dbReference>
<evidence type="ECO:0000256" key="6">
    <source>
        <dbReference type="ARBA" id="ARBA00023235"/>
    </source>
</evidence>
<dbReference type="RefSeq" id="WP_173708791.1">
    <property type="nucleotide sequence ID" value="NZ_JABSWL010000001.1"/>
</dbReference>
<comment type="catalytic activity">
    <reaction evidence="1 7">
        <text>D-glucuronate = D-fructuronate</text>
        <dbReference type="Rhea" id="RHEA:13049"/>
        <dbReference type="ChEBI" id="CHEBI:58720"/>
        <dbReference type="ChEBI" id="CHEBI:59863"/>
        <dbReference type="EC" id="5.3.1.12"/>
    </reaction>
</comment>
<dbReference type="Proteomes" id="UP001193748">
    <property type="component" value="Unassembled WGS sequence"/>
</dbReference>
<organism evidence="8 9">
    <name type="scientific">Clostridium beijerinckii</name>
    <name type="common">Clostridium MP</name>
    <dbReference type="NCBI Taxonomy" id="1520"/>
    <lineage>
        <taxon>Bacteria</taxon>
        <taxon>Bacillati</taxon>
        <taxon>Bacillota</taxon>
        <taxon>Clostridia</taxon>
        <taxon>Eubacteriales</taxon>
        <taxon>Clostridiaceae</taxon>
        <taxon>Clostridium</taxon>
    </lineage>
</organism>
<reference evidence="8" key="2">
    <citation type="journal article" date="2022" name="Nat. Biotechnol.">
        <title>Carbon-negative production of acetone and isopropanol by gas fermentation at industrial pilot scale.</title>
        <authorList>
            <person name="Liew F.E."/>
            <person name="Nogle R."/>
            <person name="Abdalla T."/>
            <person name="Rasor B.J."/>
            <person name="Canter C."/>
            <person name="Jensen R.O."/>
            <person name="Wang L."/>
            <person name="Strutz J."/>
            <person name="Chirania P."/>
            <person name="De Tissera S."/>
            <person name="Mueller A.P."/>
            <person name="Ruan Z."/>
            <person name="Gao A."/>
            <person name="Tran L."/>
            <person name="Engle N.L."/>
            <person name="Bromley J.C."/>
            <person name="Daniell J."/>
            <person name="Conrado R."/>
            <person name="Tschaplinski T.J."/>
            <person name="Giannone R.J."/>
            <person name="Hettich R.L."/>
            <person name="Karim A.S."/>
            <person name="Simpson S.D."/>
            <person name="Brown S.D."/>
            <person name="Leang C."/>
            <person name="Jewett M.C."/>
            <person name="Kopke M."/>
        </authorList>
    </citation>
    <scope>NUCLEOTIDE SEQUENCE</scope>
    <source>
        <strain evidence="8">DJ080</strain>
    </source>
</reference>
<dbReference type="EMBL" id="JABSWW010000001">
    <property type="protein sequence ID" value="NRT91667.1"/>
    <property type="molecule type" value="Genomic_DNA"/>
</dbReference>
<gene>
    <name evidence="7" type="primary">uxaC</name>
    <name evidence="8" type="ORF">B0H41_005346</name>
</gene>
<dbReference type="NCBIfam" id="NF002794">
    <property type="entry name" value="PRK02925.1"/>
    <property type="match status" value="1"/>
</dbReference>
<dbReference type="Gene3D" id="3.20.20.140">
    <property type="entry name" value="Metal-dependent hydrolases"/>
    <property type="match status" value="1"/>
</dbReference>
<evidence type="ECO:0000313" key="9">
    <source>
        <dbReference type="Proteomes" id="UP001193748"/>
    </source>
</evidence>
<evidence type="ECO:0000256" key="4">
    <source>
        <dbReference type="ARBA" id="ARBA00012546"/>
    </source>
</evidence>
<dbReference type="SUPFAM" id="SSF51556">
    <property type="entry name" value="Metallo-dependent hydrolases"/>
    <property type="match status" value="1"/>
</dbReference>
<evidence type="ECO:0000256" key="3">
    <source>
        <dbReference type="ARBA" id="ARBA00008397"/>
    </source>
</evidence>
<dbReference type="GO" id="GO:0019698">
    <property type="term" value="P:D-galacturonate catabolic process"/>
    <property type="evidence" value="ECO:0007669"/>
    <property type="project" value="TreeGrafter"/>
</dbReference>
<accession>A0AAX0B8F9</accession>